<protein>
    <submittedName>
        <fullName evidence="1">Uncharacterized protein</fullName>
    </submittedName>
</protein>
<sequence length="160" mass="17686">MCGVERAGRPATGPCVPSCCVSCNLFRAFCMICLEEDRPVEAWKLYIPVGCRKGEDGEVELLPLLDSLGHTKTTNFFSRTFKINKILLPCSSRVYRGVLGQIIVDEASDNRDESNEMVGAPSSSDCLHPPLRPRSCTQTPGRTQMYVCEGLHRCITVARC</sequence>
<dbReference type="AlphaFoldDB" id="W7TWF1"/>
<reference evidence="1 2" key="1">
    <citation type="journal article" date="2014" name="Mol. Plant">
        <title>Chromosome Scale Genome Assembly and Transcriptome Profiling of Nannochloropsis gaditana in Nitrogen Depletion.</title>
        <authorList>
            <person name="Corteggiani Carpinelli E."/>
            <person name="Telatin A."/>
            <person name="Vitulo N."/>
            <person name="Forcato C."/>
            <person name="D'Angelo M."/>
            <person name="Schiavon R."/>
            <person name="Vezzi A."/>
            <person name="Giacometti G.M."/>
            <person name="Morosinotto T."/>
            <person name="Valle G."/>
        </authorList>
    </citation>
    <scope>NUCLEOTIDE SEQUENCE [LARGE SCALE GENOMIC DNA]</scope>
    <source>
        <strain evidence="1 2">B-31</strain>
    </source>
</reference>
<proteinExistence type="predicted"/>
<dbReference type="Proteomes" id="UP000019335">
    <property type="component" value="Chromosome 12"/>
</dbReference>
<organism evidence="1 2">
    <name type="scientific">Nannochloropsis gaditana</name>
    <dbReference type="NCBI Taxonomy" id="72520"/>
    <lineage>
        <taxon>Eukaryota</taxon>
        <taxon>Sar</taxon>
        <taxon>Stramenopiles</taxon>
        <taxon>Ochrophyta</taxon>
        <taxon>Eustigmatophyceae</taxon>
        <taxon>Eustigmatales</taxon>
        <taxon>Monodopsidaceae</taxon>
        <taxon>Nannochloropsis</taxon>
    </lineage>
</organism>
<accession>W7TWF1</accession>
<name>W7TWF1_9STRA</name>
<keyword evidence="2" id="KW-1185">Reference proteome</keyword>
<evidence type="ECO:0000313" key="1">
    <source>
        <dbReference type="EMBL" id="EWM24931.1"/>
    </source>
</evidence>
<gene>
    <name evidence="1" type="ORF">Naga_100086g3</name>
</gene>
<dbReference type="EMBL" id="AZIL01001067">
    <property type="protein sequence ID" value="EWM24931.1"/>
    <property type="molecule type" value="Genomic_DNA"/>
</dbReference>
<evidence type="ECO:0000313" key="2">
    <source>
        <dbReference type="Proteomes" id="UP000019335"/>
    </source>
</evidence>
<comment type="caution">
    <text evidence="1">The sequence shown here is derived from an EMBL/GenBank/DDBJ whole genome shotgun (WGS) entry which is preliminary data.</text>
</comment>